<dbReference type="EMBL" id="PEZT01000015">
    <property type="protein sequence ID" value="PIS09229.1"/>
    <property type="molecule type" value="Genomic_DNA"/>
</dbReference>
<evidence type="ECO:0000313" key="2">
    <source>
        <dbReference type="Proteomes" id="UP000230093"/>
    </source>
</evidence>
<comment type="caution">
    <text evidence="1">The sequence shown here is derived from an EMBL/GenBank/DDBJ whole genome shotgun (WGS) entry which is preliminary data.</text>
</comment>
<accession>A0A2H0WBE8</accession>
<gene>
    <name evidence="1" type="ORF">COT75_02580</name>
</gene>
<protein>
    <submittedName>
        <fullName evidence="1">Uncharacterized protein</fullName>
    </submittedName>
</protein>
<sequence length="66" mass="7519">MEEKQVMDKLEELDFEDSKGVIADLILAGWSIKQLADKSPDQLMSDIFYQTDRLEGAFLDHLNLGC</sequence>
<reference evidence="2" key="1">
    <citation type="submission" date="2017-09" db="EMBL/GenBank/DDBJ databases">
        <title>Depth-based differentiation of microbial function through sediment-hosted aquifers and enrichment of novel symbionts in the deep terrestrial subsurface.</title>
        <authorList>
            <person name="Probst A.J."/>
            <person name="Ladd B."/>
            <person name="Jarett J.K."/>
            <person name="Geller-Mcgrath D.E."/>
            <person name="Sieber C.M.K."/>
            <person name="Emerson J.B."/>
            <person name="Anantharaman K."/>
            <person name="Thomas B.C."/>
            <person name="Malmstrom R."/>
            <person name="Stieglmeier M."/>
            <person name="Klingl A."/>
            <person name="Woyke T."/>
            <person name="Ryan C.M."/>
            <person name="Banfield J.F."/>
        </authorList>
    </citation>
    <scope>NUCLEOTIDE SEQUENCE [LARGE SCALE GENOMIC DNA]</scope>
</reference>
<dbReference type="Proteomes" id="UP000230093">
    <property type="component" value="Unassembled WGS sequence"/>
</dbReference>
<dbReference type="AlphaFoldDB" id="A0A2H0WBE8"/>
<name>A0A2H0WBE8_9BACT</name>
<proteinExistence type="predicted"/>
<organism evidence="1 2">
    <name type="scientific">Candidatus Beckwithbacteria bacterium CG10_big_fil_rev_8_21_14_0_10_34_10</name>
    <dbReference type="NCBI Taxonomy" id="1974495"/>
    <lineage>
        <taxon>Bacteria</taxon>
        <taxon>Candidatus Beckwithiibacteriota</taxon>
    </lineage>
</organism>
<evidence type="ECO:0000313" key="1">
    <source>
        <dbReference type="EMBL" id="PIS09229.1"/>
    </source>
</evidence>